<keyword evidence="4" id="KW-1185">Reference proteome</keyword>
<evidence type="ECO:0000256" key="1">
    <source>
        <dbReference type="SAM" id="MobiDB-lite"/>
    </source>
</evidence>
<organism evidence="3 4">
    <name type="scientific">Streptosporangium fragile</name>
    <dbReference type="NCBI Taxonomy" id="46186"/>
    <lineage>
        <taxon>Bacteria</taxon>
        <taxon>Bacillati</taxon>
        <taxon>Actinomycetota</taxon>
        <taxon>Actinomycetes</taxon>
        <taxon>Streptosporangiales</taxon>
        <taxon>Streptosporangiaceae</taxon>
        <taxon>Streptosporangium</taxon>
    </lineage>
</organism>
<sequence>MPSSSSPTTRTAPPRSPPGSSSRSAATCPGWSRRVPDAGEPPGSRRRTKTDPWREAVHRGWDRVTAHPLFRHHRVRLFVAGEGDLPADGWATVSELGRVVHHPRRRAEDEEWAWVFAHLLLHLGFGHADPRSCLPGDLGEEVETHRGTGHLPEHAYHAACCLAVERFLRTLKLGRCPDPLPDELPQEDEVTLSERWRRLGVPERYRPAGPPDFVIGDEKTAALENFQGAFAAGVADSAAAALNLAGKPRSSAERHVEGPWDLALRWFVSSYPLLGALAAGMKIVADAEVAKGWQISIAAVSSEAAEIYVNPLAGLSAGEWRFVLAHEMLHAALRHGERAGGRDPHLWNVAADYVINGWLVEMAVGEMPEGLLYDRSLAGLSAEAVYDRIATDLRRVRKLATLRGRGLGDVLDRPLPHPGAPGRYVDLDEYYRNALVTGLAYHQGSGRGLLPSGLEQEIRALDQPPLPWDVALARWFDEHVPSVERRRTYARASRRQAASPGIPRPGWIRPEDLVRQATFGVVLDTSGSMDAKLLGRALGAIASYAVSRDVPRARVVFCDAVAYDAGYLPVEQIATRVRVRGRGGTVLQPGVSLLERADDFPPDGPILLITDGMCDVLRIRREHAFLIPAGASLPFRARGPVFRMR</sequence>
<feature type="domain" description="Putative metallopeptidase" evidence="2">
    <location>
        <begin position="262"/>
        <end position="502"/>
    </location>
</feature>
<dbReference type="PANTHER" id="PTHR38730">
    <property type="entry name" value="SLL7028 PROTEIN"/>
    <property type="match status" value="1"/>
</dbReference>
<dbReference type="Proteomes" id="UP001500831">
    <property type="component" value="Unassembled WGS sequence"/>
</dbReference>
<dbReference type="EMBL" id="BAAAVI010000010">
    <property type="protein sequence ID" value="GAA2860815.1"/>
    <property type="molecule type" value="Genomic_DNA"/>
</dbReference>
<name>A0ABN3VWL8_9ACTN</name>
<protein>
    <recommendedName>
        <fullName evidence="2">Putative metallopeptidase domain-containing protein</fullName>
    </recommendedName>
</protein>
<dbReference type="InterPro" id="IPR025154">
    <property type="entry name" value="Put_metallopeptidase_dom"/>
</dbReference>
<evidence type="ECO:0000313" key="3">
    <source>
        <dbReference type="EMBL" id="GAA2860815.1"/>
    </source>
</evidence>
<evidence type="ECO:0000259" key="2">
    <source>
        <dbReference type="Pfam" id="PF13203"/>
    </source>
</evidence>
<feature type="compositionally biased region" description="Low complexity" evidence="1">
    <location>
        <begin position="1"/>
        <end position="27"/>
    </location>
</feature>
<dbReference type="PANTHER" id="PTHR38730:SF1">
    <property type="entry name" value="SLL7028 PROTEIN"/>
    <property type="match status" value="1"/>
</dbReference>
<accession>A0ABN3VWL8</accession>
<reference evidence="3 4" key="1">
    <citation type="journal article" date="2019" name="Int. J. Syst. Evol. Microbiol.">
        <title>The Global Catalogue of Microorganisms (GCM) 10K type strain sequencing project: providing services to taxonomists for standard genome sequencing and annotation.</title>
        <authorList>
            <consortium name="The Broad Institute Genomics Platform"/>
            <consortium name="The Broad Institute Genome Sequencing Center for Infectious Disease"/>
            <person name="Wu L."/>
            <person name="Ma J."/>
        </authorList>
    </citation>
    <scope>NUCLEOTIDE SEQUENCE [LARGE SCALE GENOMIC DNA]</scope>
    <source>
        <strain evidence="3 4">JCM 6242</strain>
    </source>
</reference>
<feature type="region of interest" description="Disordered" evidence="1">
    <location>
        <begin position="1"/>
        <end position="53"/>
    </location>
</feature>
<proteinExistence type="predicted"/>
<gene>
    <name evidence="3" type="ORF">GCM10010517_19480</name>
</gene>
<comment type="caution">
    <text evidence="3">The sequence shown here is derived from an EMBL/GenBank/DDBJ whole genome shotgun (WGS) entry which is preliminary data.</text>
</comment>
<evidence type="ECO:0000313" key="4">
    <source>
        <dbReference type="Proteomes" id="UP001500831"/>
    </source>
</evidence>
<dbReference type="Pfam" id="PF13203">
    <property type="entry name" value="DUF2201_N"/>
    <property type="match status" value="1"/>
</dbReference>